<reference evidence="1 2" key="2">
    <citation type="journal article" date="2022" name="Mol. Ecol. Resour.">
        <title>The genomes of chicory, endive, great burdock and yacon provide insights into Asteraceae paleo-polyploidization history and plant inulin production.</title>
        <authorList>
            <person name="Fan W."/>
            <person name="Wang S."/>
            <person name="Wang H."/>
            <person name="Wang A."/>
            <person name="Jiang F."/>
            <person name="Liu H."/>
            <person name="Zhao H."/>
            <person name="Xu D."/>
            <person name="Zhang Y."/>
        </authorList>
    </citation>
    <scope>NUCLEOTIDE SEQUENCE [LARGE SCALE GENOMIC DNA]</scope>
    <source>
        <strain evidence="2">cv. Yunnan</strain>
        <tissue evidence="1">Leaves</tissue>
    </source>
</reference>
<evidence type="ECO:0000313" key="1">
    <source>
        <dbReference type="EMBL" id="KAI3727231.1"/>
    </source>
</evidence>
<sequence>MFLNFHSQYLPFWYVEKCVNVGWCGNKIKKCPKSYKYSVKSGGKMSKAKNGEMGEETKQKFGAFPFKPYTIQIDFMNALYDSIEKGGIAMLESPTGTGKTLSIICSALQWLFDRKQAQNNDSLVDTHSNGTNGDDVGSDDEPDWLRNISGNKEVKSPNKKKVKVKKRYGFSSKKRGEIEIEETFRDLFNQFREIEVDLEHNSLTVIGDGEKLDDKEFLVDEYESGDEKNGLSKRKGGGVCSSSSSSDGEDEDRELSDKEDETDFKIYFCSRTHSQLSQFVKELGKTVFGNELKVACLGSRKNFCINEEVMKLGNSTLINERCLDLQKNKKNQVSKMKNSGAAGRKRQTKASSGCPMLSKRKLQKQFRNEMTEKGPLDIEDLVRLGGSLRTCPYYGSRSMIPAADLVVLPYQSLLSKSSRESLGLSLKNSVVIIDEAHNLADSLISMYDSKVTLSQLELVNSSLKGYFQRFQNLLGPGNRRHIQTLMVLTHAFIQTLCNKDDPNLVNSSGSECSLCINEFVFSLNIDNINLVKLLQYIKDSNMIHKVSGYGDKIISLQNDTTSILSAFRALAGILLSLTNHDSDGRIIISRKKPTESGQQGGYLKYVMLTGEKIFHEIVNEAHAVVLAGGTLQPIEETRVRLFPWLLPDQLHFFSCGHIISSDNILPISVSTGPSGQPFDFSYSSRSTSAMVGELGLLLCNLVTVVPQGIIVFFSSFDYEEHVYNAWKASGILGRIMKKKRVFREPRKNTEVEIILKEYKESIDATLSTANSGAVILAVVGGKISEGINFSDGLGRCIVMVGLPYPSPSDIELMERIKHIDRIGDPIKNSSTTCFSEDTQAGFEILRSCKHRGREYYENLCMKAVNQSIGRAIRHINDYAAILLVDTRYTSDSSKKNFSHPTNKLPRWIKNRLVSKTSSYGEVHRLLHQFFKFHKSKSV</sequence>
<organism evidence="1 2">
    <name type="scientific">Smallanthus sonchifolius</name>
    <dbReference type="NCBI Taxonomy" id="185202"/>
    <lineage>
        <taxon>Eukaryota</taxon>
        <taxon>Viridiplantae</taxon>
        <taxon>Streptophyta</taxon>
        <taxon>Embryophyta</taxon>
        <taxon>Tracheophyta</taxon>
        <taxon>Spermatophyta</taxon>
        <taxon>Magnoliopsida</taxon>
        <taxon>eudicotyledons</taxon>
        <taxon>Gunneridae</taxon>
        <taxon>Pentapetalae</taxon>
        <taxon>asterids</taxon>
        <taxon>campanulids</taxon>
        <taxon>Asterales</taxon>
        <taxon>Asteraceae</taxon>
        <taxon>Asteroideae</taxon>
        <taxon>Heliantheae alliance</taxon>
        <taxon>Millerieae</taxon>
        <taxon>Smallanthus</taxon>
    </lineage>
</organism>
<accession>A0ACB9BYT0</accession>
<gene>
    <name evidence="1" type="ORF">L1987_67043</name>
</gene>
<comment type="caution">
    <text evidence="1">The sequence shown here is derived from an EMBL/GenBank/DDBJ whole genome shotgun (WGS) entry which is preliminary data.</text>
</comment>
<reference evidence="2" key="1">
    <citation type="journal article" date="2022" name="Mol. Ecol. Resour.">
        <title>The genomes of chicory, endive, great burdock and yacon provide insights into Asteraceae palaeo-polyploidization history and plant inulin production.</title>
        <authorList>
            <person name="Fan W."/>
            <person name="Wang S."/>
            <person name="Wang H."/>
            <person name="Wang A."/>
            <person name="Jiang F."/>
            <person name="Liu H."/>
            <person name="Zhao H."/>
            <person name="Xu D."/>
            <person name="Zhang Y."/>
        </authorList>
    </citation>
    <scope>NUCLEOTIDE SEQUENCE [LARGE SCALE GENOMIC DNA]</scope>
    <source>
        <strain evidence="2">cv. Yunnan</strain>
    </source>
</reference>
<proteinExistence type="predicted"/>
<evidence type="ECO:0000313" key="2">
    <source>
        <dbReference type="Proteomes" id="UP001056120"/>
    </source>
</evidence>
<name>A0ACB9BYT0_9ASTR</name>
<protein>
    <submittedName>
        <fullName evidence="1">Uncharacterized protein</fullName>
    </submittedName>
</protein>
<dbReference type="Proteomes" id="UP001056120">
    <property type="component" value="Linkage Group LG22"/>
</dbReference>
<keyword evidence="2" id="KW-1185">Reference proteome</keyword>
<dbReference type="EMBL" id="CM042039">
    <property type="protein sequence ID" value="KAI3727231.1"/>
    <property type="molecule type" value="Genomic_DNA"/>
</dbReference>